<organism evidence="2 3">
    <name type="scientific">Candidatus Glassbacteria bacterium RIFCSPLOWO2_12_FULL_58_11</name>
    <dbReference type="NCBI Taxonomy" id="1817867"/>
    <lineage>
        <taxon>Bacteria</taxon>
        <taxon>Candidatus Glassiibacteriota</taxon>
    </lineage>
</organism>
<dbReference type="AlphaFoldDB" id="A0A1F5YNK1"/>
<proteinExistence type="predicted"/>
<feature type="domain" description="DUF4922" evidence="1">
    <location>
        <begin position="20"/>
        <end position="163"/>
    </location>
</feature>
<reference evidence="2 3" key="1">
    <citation type="journal article" date="2016" name="Nat. Commun.">
        <title>Thousands of microbial genomes shed light on interconnected biogeochemical processes in an aquifer system.</title>
        <authorList>
            <person name="Anantharaman K."/>
            <person name="Brown C.T."/>
            <person name="Hug L.A."/>
            <person name="Sharon I."/>
            <person name="Castelle C.J."/>
            <person name="Probst A.J."/>
            <person name="Thomas B.C."/>
            <person name="Singh A."/>
            <person name="Wilkins M.J."/>
            <person name="Karaoz U."/>
            <person name="Brodie E.L."/>
            <person name="Williams K.H."/>
            <person name="Hubbard S.S."/>
            <person name="Banfield J.F."/>
        </authorList>
    </citation>
    <scope>NUCLEOTIDE SEQUENCE [LARGE SCALE GENOMIC DNA]</scope>
</reference>
<gene>
    <name evidence="2" type="ORF">A3F83_04655</name>
</gene>
<protein>
    <recommendedName>
        <fullName evidence="1">DUF4922 domain-containing protein</fullName>
    </recommendedName>
</protein>
<dbReference type="Pfam" id="PF16269">
    <property type="entry name" value="DUF4922"/>
    <property type="match status" value="1"/>
</dbReference>
<name>A0A1F5YNK1_9BACT</name>
<dbReference type="EMBL" id="MFIX01000201">
    <property type="protein sequence ID" value="OGG01781.1"/>
    <property type="molecule type" value="Genomic_DNA"/>
</dbReference>
<evidence type="ECO:0000313" key="2">
    <source>
        <dbReference type="EMBL" id="OGG01781.1"/>
    </source>
</evidence>
<comment type="caution">
    <text evidence="2">The sequence shown here is derived from an EMBL/GenBank/DDBJ whole genome shotgun (WGS) entry which is preliminary data.</text>
</comment>
<sequence length="318" mass="35412">MEILAREGEEKGLLPAIRELYAGQVRDWPLLKHRVDALDSIRTRRVQVEGRSLLLQNNPARLANAVAPTDPEKIAARPCPLLPENMPPEQMGLPFAGEWVVVCNPLPFSRLHLVLTSRTHVPQTARGIIRDMLRFTSLTGFISLYNAPGSGASIPDHLHLQAGPPGRLPLVRQLPKTGIGFTGVISDPALPQRIFLYADSAQRMETLFERAAGMINRCSGHAAEAEPRLNLAVISRVEGKVPLVVVHPRTQHRPSCYYEEGERHFMVSPGSVDMAGLVIVPRLEDFRRLDGWKLKNIFRDVCLDRGQFECLAGELKKI</sequence>
<dbReference type="Proteomes" id="UP000179129">
    <property type="component" value="Unassembled WGS sequence"/>
</dbReference>
<dbReference type="InterPro" id="IPR046320">
    <property type="entry name" value="DUF4922"/>
</dbReference>
<dbReference type="STRING" id="1817867.A3F83_04655"/>
<evidence type="ECO:0000313" key="3">
    <source>
        <dbReference type="Proteomes" id="UP000179129"/>
    </source>
</evidence>
<accession>A0A1F5YNK1</accession>
<evidence type="ECO:0000259" key="1">
    <source>
        <dbReference type="Pfam" id="PF16269"/>
    </source>
</evidence>